<evidence type="ECO:0000313" key="2">
    <source>
        <dbReference type="Proteomes" id="UP000693738"/>
    </source>
</evidence>
<organism evidence="1 2">
    <name type="scientific">Fusarium equiseti</name>
    <name type="common">Fusarium scirpi</name>
    <dbReference type="NCBI Taxonomy" id="61235"/>
    <lineage>
        <taxon>Eukaryota</taxon>
        <taxon>Fungi</taxon>
        <taxon>Dikarya</taxon>
        <taxon>Ascomycota</taxon>
        <taxon>Pezizomycotina</taxon>
        <taxon>Sordariomycetes</taxon>
        <taxon>Hypocreomycetidae</taxon>
        <taxon>Hypocreales</taxon>
        <taxon>Nectriaceae</taxon>
        <taxon>Fusarium</taxon>
        <taxon>Fusarium incarnatum-equiseti species complex</taxon>
    </lineage>
</organism>
<reference evidence="1" key="1">
    <citation type="submission" date="2021-05" db="EMBL/GenBank/DDBJ databases">
        <authorList>
            <person name="Khan N."/>
        </authorList>
    </citation>
    <scope>NUCLEOTIDE SEQUENCE</scope>
</reference>
<accession>A0A8J2NGC1</accession>
<proteinExistence type="predicted"/>
<dbReference type="Proteomes" id="UP000693738">
    <property type="component" value="Unassembled WGS sequence"/>
</dbReference>
<gene>
    <name evidence="1" type="ORF">FEQUK3_LOCUS4547</name>
</gene>
<dbReference type="EMBL" id="CAJSTJ010000126">
    <property type="protein sequence ID" value="CAG7558815.1"/>
    <property type="molecule type" value="Genomic_DNA"/>
</dbReference>
<sequence length="133" mass="14282">MPVVTISAQDRAIARPSLGNIVYGKSSIGNVLSRISRDTAAFVTLMLQKLVEVCDCLFLGEGSTTDTLVESTELPKGKWDTSDVFPVRPISLFSSRNSIAYIFHIMNWRVKNATDTTAGAATAVLSAPTISMG</sequence>
<name>A0A8J2NGC1_FUSEQ</name>
<evidence type="ECO:0000313" key="1">
    <source>
        <dbReference type="EMBL" id="CAG7558815.1"/>
    </source>
</evidence>
<comment type="caution">
    <text evidence="1">The sequence shown here is derived from an EMBL/GenBank/DDBJ whole genome shotgun (WGS) entry which is preliminary data.</text>
</comment>
<protein>
    <submittedName>
        <fullName evidence="1">Uncharacterized protein</fullName>
    </submittedName>
</protein>
<dbReference type="AlphaFoldDB" id="A0A8J2NGC1"/>